<evidence type="ECO:0000259" key="3">
    <source>
        <dbReference type="Pfam" id="PF04536"/>
    </source>
</evidence>
<keyword evidence="2" id="KW-1133">Transmembrane helix</keyword>
<evidence type="ECO:0000256" key="1">
    <source>
        <dbReference type="SAM" id="MobiDB-lite"/>
    </source>
</evidence>
<keyword evidence="5" id="KW-1185">Reference proteome</keyword>
<gene>
    <name evidence="4" type="ORF">LKD32_13035</name>
</gene>
<proteinExistence type="predicted"/>
<dbReference type="AlphaFoldDB" id="A0AAE3DM93"/>
<evidence type="ECO:0000256" key="2">
    <source>
        <dbReference type="SAM" id="Phobius"/>
    </source>
</evidence>
<keyword evidence="2" id="KW-0812">Transmembrane</keyword>
<feature type="transmembrane region" description="Helical" evidence="2">
    <location>
        <begin position="191"/>
        <end position="212"/>
    </location>
</feature>
<keyword evidence="2" id="KW-0472">Membrane</keyword>
<dbReference type="Proteomes" id="UP001198962">
    <property type="component" value="Unassembled WGS sequence"/>
</dbReference>
<comment type="caution">
    <text evidence="4">The sequence shown here is derived from an EMBL/GenBank/DDBJ whole genome shotgun (WGS) entry which is preliminary data.</text>
</comment>
<sequence>MMKKKKLKRLRLFLWMLLVCLIYCGLMVMPAFAEGGFADEYDRVSDLAGVLTKAEEYDLQERLDEISIRQKMDVTLVVTPDLGGYDRVSDYAENIYESCKFGYGKEKDGILLLISMEDRDWYIDTHGFGITAFTDAGIEYIGEAMTPDLADGDYAQAFETYASLCDDFITRARNGNPYDNEDFSEEKMPVMWIPLSILIGAGLAGVVVGSMVSGMKTVRPQATANSYVKKGSFHLNASRDLFLYHTIARTAKPKDSKTFGGGAHNSSSGTMHGSSTHRSASGSTHGGQGGKF</sequence>
<protein>
    <submittedName>
        <fullName evidence="4">TPM domain-containing protein</fullName>
    </submittedName>
</protein>
<organism evidence="4 5">
    <name type="scientific">Brotaphodocola catenula</name>
    <dbReference type="NCBI Taxonomy" id="2885361"/>
    <lineage>
        <taxon>Bacteria</taxon>
        <taxon>Bacillati</taxon>
        <taxon>Bacillota</taxon>
        <taxon>Clostridia</taxon>
        <taxon>Lachnospirales</taxon>
        <taxon>Lachnospiraceae</taxon>
        <taxon>Brotaphodocola</taxon>
    </lineage>
</organism>
<feature type="region of interest" description="Disordered" evidence="1">
    <location>
        <begin position="254"/>
        <end position="292"/>
    </location>
</feature>
<evidence type="ECO:0000313" key="4">
    <source>
        <dbReference type="EMBL" id="MCC2165781.1"/>
    </source>
</evidence>
<feature type="compositionally biased region" description="Low complexity" evidence="1">
    <location>
        <begin position="266"/>
        <end position="279"/>
    </location>
</feature>
<dbReference type="InterPro" id="IPR007621">
    <property type="entry name" value="TPM_dom"/>
</dbReference>
<reference evidence="4" key="1">
    <citation type="submission" date="2021-10" db="EMBL/GenBank/DDBJ databases">
        <title>Anaerobic single-cell dispensing facilitates the cultivation of human gut bacteria.</title>
        <authorList>
            <person name="Afrizal A."/>
        </authorList>
    </citation>
    <scope>NUCLEOTIDE SEQUENCE</scope>
    <source>
        <strain evidence="4">CLA-AA-H274</strain>
    </source>
</reference>
<dbReference type="PANTHER" id="PTHR30373">
    <property type="entry name" value="UPF0603 PROTEIN YGCG"/>
    <property type="match status" value="1"/>
</dbReference>
<dbReference type="Gene3D" id="3.10.310.50">
    <property type="match status" value="1"/>
</dbReference>
<accession>A0AAE3DM93</accession>
<evidence type="ECO:0000313" key="5">
    <source>
        <dbReference type="Proteomes" id="UP001198962"/>
    </source>
</evidence>
<dbReference type="RefSeq" id="WP_308451994.1">
    <property type="nucleotide sequence ID" value="NZ_JAJEPU010000052.1"/>
</dbReference>
<name>A0AAE3DM93_9FIRM</name>
<dbReference type="Pfam" id="PF04536">
    <property type="entry name" value="TPM_phosphatase"/>
    <property type="match status" value="1"/>
</dbReference>
<feature type="domain" description="TPM" evidence="3">
    <location>
        <begin position="44"/>
        <end position="163"/>
    </location>
</feature>
<dbReference type="EMBL" id="JAJEPU010000052">
    <property type="protein sequence ID" value="MCC2165781.1"/>
    <property type="molecule type" value="Genomic_DNA"/>
</dbReference>
<dbReference type="PANTHER" id="PTHR30373:SF2">
    <property type="entry name" value="UPF0603 PROTEIN YGCG"/>
    <property type="match status" value="1"/>
</dbReference>